<evidence type="ECO:0000256" key="2">
    <source>
        <dbReference type="ARBA" id="ARBA00022475"/>
    </source>
</evidence>
<gene>
    <name evidence="9" type="ORF">ACFPK1_21015</name>
</gene>
<keyword evidence="3 7" id="KW-0812">Transmembrane</keyword>
<evidence type="ECO:0000256" key="5">
    <source>
        <dbReference type="ARBA" id="ARBA00023136"/>
    </source>
</evidence>
<keyword evidence="5 7" id="KW-0472">Membrane</keyword>
<reference evidence="10" key="1">
    <citation type="journal article" date="2019" name="Int. J. Syst. Evol. Microbiol.">
        <title>The Global Catalogue of Microorganisms (GCM) 10K type strain sequencing project: providing services to taxonomists for standard genome sequencing and annotation.</title>
        <authorList>
            <consortium name="The Broad Institute Genomics Platform"/>
            <consortium name="The Broad Institute Genome Sequencing Center for Infectious Disease"/>
            <person name="Wu L."/>
            <person name="Ma J."/>
        </authorList>
    </citation>
    <scope>NUCLEOTIDE SEQUENCE [LARGE SCALE GENOMIC DNA]</scope>
    <source>
        <strain evidence="10">XZYJ18</strain>
    </source>
</reference>
<evidence type="ECO:0000256" key="1">
    <source>
        <dbReference type="ARBA" id="ARBA00004651"/>
    </source>
</evidence>
<dbReference type="PANTHER" id="PTHR30509">
    <property type="entry name" value="P-HYDROXYBENZOIC ACID EFFLUX PUMP SUBUNIT-RELATED"/>
    <property type="match status" value="1"/>
</dbReference>
<accession>A0ABV9ZKA7</accession>
<dbReference type="Proteomes" id="UP001596175">
    <property type="component" value="Unassembled WGS sequence"/>
</dbReference>
<comment type="caution">
    <text evidence="9">The sequence shown here is derived from an EMBL/GenBank/DDBJ whole genome shotgun (WGS) entry which is preliminary data.</text>
</comment>
<feature type="domain" description="Integral membrane bound transporter" evidence="8">
    <location>
        <begin position="400"/>
        <end position="521"/>
    </location>
</feature>
<feature type="transmembrane region" description="Helical" evidence="7">
    <location>
        <begin position="47"/>
        <end position="66"/>
    </location>
</feature>
<organism evidence="9 10">
    <name type="scientific">Actinomycetospora rhizophila</name>
    <dbReference type="NCBI Taxonomy" id="1416876"/>
    <lineage>
        <taxon>Bacteria</taxon>
        <taxon>Bacillati</taxon>
        <taxon>Actinomycetota</taxon>
        <taxon>Actinomycetes</taxon>
        <taxon>Pseudonocardiales</taxon>
        <taxon>Pseudonocardiaceae</taxon>
        <taxon>Actinomycetospora</taxon>
    </lineage>
</organism>
<dbReference type="RefSeq" id="WP_378022897.1">
    <property type="nucleotide sequence ID" value="NZ_JBHSKG010000012.1"/>
</dbReference>
<name>A0ABV9ZKA7_9PSEU</name>
<dbReference type="PANTHER" id="PTHR30509:SF9">
    <property type="entry name" value="MULTIDRUG RESISTANCE PROTEIN MDTO"/>
    <property type="match status" value="1"/>
</dbReference>
<evidence type="ECO:0000313" key="10">
    <source>
        <dbReference type="Proteomes" id="UP001596175"/>
    </source>
</evidence>
<keyword evidence="4 7" id="KW-1133">Transmembrane helix</keyword>
<evidence type="ECO:0000256" key="4">
    <source>
        <dbReference type="ARBA" id="ARBA00022989"/>
    </source>
</evidence>
<feature type="transmembrane region" description="Helical" evidence="7">
    <location>
        <begin position="145"/>
        <end position="164"/>
    </location>
</feature>
<dbReference type="InterPro" id="IPR049453">
    <property type="entry name" value="Memb_transporter_dom"/>
</dbReference>
<feature type="transmembrane region" description="Helical" evidence="7">
    <location>
        <begin position="458"/>
        <end position="478"/>
    </location>
</feature>
<evidence type="ECO:0000256" key="3">
    <source>
        <dbReference type="ARBA" id="ARBA00022692"/>
    </source>
</evidence>
<proteinExistence type="inferred from homology"/>
<dbReference type="Pfam" id="PF13515">
    <property type="entry name" value="FUSC_2"/>
    <property type="match status" value="1"/>
</dbReference>
<comment type="subcellular location">
    <subcellularLocation>
        <location evidence="1">Cell membrane</location>
        <topology evidence="1">Multi-pass membrane protein</topology>
    </subcellularLocation>
</comment>
<feature type="transmembrane region" description="Helical" evidence="7">
    <location>
        <begin position="508"/>
        <end position="528"/>
    </location>
</feature>
<dbReference type="EMBL" id="JBHSKG010000012">
    <property type="protein sequence ID" value="MFC5140730.1"/>
    <property type="molecule type" value="Genomic_DNA"/>
</dbReference>
<keyword evidence="10" id="KW-1185">Reference proteome</keyword>
<protein>
    <submittedName>
        <fullName evidence="9">FUSC family protein</fullName>
    </submittedName>
</protein>
<feature type="transmembrane region" description="Helical" evidence="7">
    <location>
        <begin position="73"/>
        <end position="90"/>
    </location>
</feature>
<evidence type="ECO:0000313" key="9">
    <source>
        <dbReference type="EMBL" id="MFC5140730.1"/>
    </source>
</evidence>
<evidence type="ECO:0000256" key="7">
    <source>
        <dbReference type="SAM" id="Phobius"/>
    </source>
</evidence>
<feature type="transmembrane region" description="Helical" evidence="7">
    <location>
        <begin position="432"/>
        <end position="452"/>
    </location>
</feature>
<feature type="transmembrane region" description="Helical" evidence="7">
    <location>
        <begin position="96"/>
        <end position="114"/>
    </location>
</feature>
<evidence type="ECO:0000259" key="8">
    <source>
        <dbReference type="Pfam" id="PF13515"/>
    </source>
</evidence>
<comment type="similarity">
    <text evidence="6">Belongs to the YccS/YhfK family.</text>
</comment>
<keyword evidence="2" id="KW-1003">Cell membrane</keyword>
<feature type="transmembrane region" description="Helical" evidence="7">
    <location>
        <begin position="485"/>
        <end position="502"/>
    </location>
</feature>
<evidence type="ECO:0000256" key="6">
    <source>
        <dbReference type="ARBA" id="ARBA00043993"/>
    </source>
</evidence>
<sequence length="735" mass="76686">MADHRAVRWLLRRDPGLGACRRALRVAVVATVVFMVCRYGFGSPAAATYAVFGTIGFGVLSQVVGTPRERTRTLIGCLVAGTVLLTIGALLAGSTIMASVGMLVAGVSVAFIAVGGPRLAGVANGLQLVYILPSFPPFAPETLPARVLGFVFGVGLLLVADRVLWPPRPVQTYACRAASAARALAALLEAVGARDTDAVPARRAAAAHAAGRLKLLATPWEIRPTGPGMEDRGLAHLGAALRGMQGRVDALLAPDARAIPVDAAPVLATLGATMHRTADALLGRGGVPDVADLDAERLAYTERRLDSITHLADDEATVAHARAAVAIGQALSAARVAVQAAEIVVTPRGPRSPAAAELSWWATASTPLLWWRRIHAHLSLRSVYLQNALRLGVGLALARLVAGGLDLSHGLWVLLATLTLMRTSVTSTRATLLPAIVGTALGAVVAAGLLAVAGPQTIVYAALFPLLCVVAVAAGQLFGMIAGQAGFTVLVAVLFAQLSPAGPSLAGVRLLDVAVGAAVGIGVGAAVWPAGGHGEVRRDAARCLRETAALIGASSSWLAGTGTREDVAARLKPAEHWLLLFEATFLQYRSERRARHEGDVDWFVVLGVVHRALRAARTSLDELDPASSWLPDCWPDLVERLRDDAHALAQGYATVARALADGRTPSAVLAVPEDFLDSALRALATAPGRREHPRETLRLADAWGRLGWLADDLAALGVVLAPAVPAARNRRRIPA</sequence>